<reference evidence="1" key="1">
    <citation type="submission" date="2022-08" db="EMBL/GenBank/DDBJ databases">
        <authorList>
            <person name="Gutierrez-Valencia J."/>
        </authorList>
    </citation>
    <scope>NUCLEOTIDE SEQUENCE</scope>
</reference>
<evidence type="ECO:0000313" key="2">
    <source>
        <dbReference type="Proteomes" id="UP001154282"/>
    </source>
</evidence>
<keyword evidence="2" id="KW-1185">Reference proteome</keyword>
<dbReference type="Proteomes" id="UP001154282">
    <property type="component" value="Unassembled WGS sequence"/>
</dbReference>
<evidence type="ECO:0000313" key="1">
    <source>
        <dbReference type="EMBL" id="CAI0423598.1"/>
    </source>
</evidence>
<sequence length="60" mass="7338">MMQEFLLKQFPTHLTTFPCHREVLKIIARGRMPMECKEDKNEKHIIIVQAKLERWMHDEM</sequence>
<proteinExistence type="predicted"/>
<accession>A0AAV0KRY2</accession>
<protein>
    <submittedName>
        <fullName evidence="1">Uncharacterized protein</fullName>
    </submittedName>
</protein>
<dbReference type="EMBL" id="CAMGYJ010000005">
    <property type="protein sequence ID" value="CAI0423598.1"/>
    <property type="molecule type" value="Genomic_DNA"/>
</dbReference>
<gene>
    <name evidence="1" type="ORF">LITE_LOCUS19577</name>
</gene>
<dbReference type="AlphaFoldDB" id="A0AAV0KRY2"/>
<comment type="caution">
    <text evidence="1">The sequence shown here is derived from an EMBL/GenBank/DDBJ whole genome shotgun (WGS) entry which is preliminary data.</text>
</comment>
<organism evidence="1 2">
    <name type="scientific">Linum tenue</name>
    <dbReference type="NCBI Taxonomy" id="586396"/>
    <lineage>
        <taxon>Eukaryota</taxon>
        <taxon>Viridiplantae</taxon>
        <taxon>Streptophyta</taxon>
        <taxon>Embryophyta</taxon>
        <taxon>Tracheophyta</taxon>
        <taxon>Spermatophyta</taxon>
        <taxon>Magnoliopsida</taxon>
        <taxon>eudicotyledons</taxon>
        <taxon>Gunneridae</taxon>
        <taxon>Pentapetalae</taxon>
        <taxon>rosids</taxon>
        <taxon>fabids</taxon>
        <taxon>Malpighiales</taxon>
        <taxon>Linaceae</taxon>
        <taxon>Linum</taxon>
    </lineage>
</organism>
<name>A0AAV0KRY2_9ROSI</name>